<name>A0A7T5VCP6_9BACT</name>
<dbReference type="EMBL" id="CP054140">
    <property type="protein sequence ID" value="QQG65459.1"/>
    <property type="molecule type" value="Genomic_DNA"/>
</dbReference>
<dbReference type="KEGG" id="dog:HP555_06055"/>
<dbReference type="Proteomes" id="UP000596092">
    <property type="component" value="Chromosome"/>
</dbReference>
<accession>A0A7T5VCP6</accession>
<evidence type="ECO:0000256" key="1">
    <source>
        <dbReference type="SAM" id="Coils"/>
    </source>
</evidence>
<keyword evidence="1" id="KW-0175">Coiled coil</keyword>
<dbReference type="Pfam" id="PF17253">
    <property type="entry name" value="DUF5320"/>
    <property type="match status" value="1"/>
</dbReference>
<evidence type="ECO:0000313" key="4">
    <source>
        <dbReference type="Proteomes" id="UP000596092"/>
    </source>
</evidence>
<gene>
    <name evidence="3" type="ORF">HP555_06055</name>
</gene>
<feature type="coiled-coil region" evidence="1">
    <location>
        <begin position="99"/>
        <end position="126"/>
    </location>
</feature>
<keyword evidence="4" id="KW-1185">Reference proteome</keyword>
<dbReference type="AlphaFoldDB" id="A0A7T5VCP6"/>
<proteinExistence type="predicted"/>
<dbReference type="RefSeq" id="WP_199264280.1">
    <property type="nucleotide sequence ID" value="NZ_CP054140.1"/>
</dbReference>
<dbReference type="InterPro" id="IPR035205">
    <property type="entry name" value="DUF5320"/>
</dbReference>
<sequence length="130" mass="13319">MPGRDGSGPLGKGSMTGRGAGFCGGTGVLEYTPGQLRGGPGRGGGMRTGRGRGFAGGGRAFCRRSSAQRAFRGWGLGPGWGQGLGNGMASFEADAGEQRQALKLQAEHLQTRLDAVNQRLALLNQEQSAA</sequence>
<feature type="compositionally biased region" description="Gly residues" evidence="2">
    <location>
        <begin position="36"/>
        <end position="59"/>
    </location>
</feature>
<protein>
    <submittedName>
        <fullName evidence="3">DUF5320 domain-containing protein</fullName>
    </submittedName>
</protein>
<organism evidence="3 4">
    <name type="scientific">Desulfobulbus oligotrophicus</name>
    <dbReference type="NCBI Taxonomy" id="1909699"/>
    <lineage>
        <taxon>Bacteria</taxon>
        <taxon>Pseudomonadati</taxon>
        <taxon>Thermodesulfobacteriota</taxon>
        <taxon>Desulfobulbia</taxon>
        <taxon>Desulfobulbales</taxon>
        <taxon>Desulfobulbaceae</taxon>
        <taxon>Desulfobulbus</taxon>
    </lineage>
</organism>
<feature type="region of interest" description="Disordered" evidence="2">
    <location>
        <begin position="31"/>
        <end position="59"/>
    </location>
</feature>
<evidence type="ECO:0000313" key="3">
    <source>
        <dbReference type="EMBL" id="QQG65459.1"/>
    </source>
</evidence>
<reference evidence="3 4" key="1">
    <citation type="submission" date="2020-05" db="EMBL/GenBank/DDBJ databases">
        <title>Complete genome of Desulfobulbus oligotrophicus.</title>
        <authorList>
            <person name="Podar M."/>
        </authorList>
    </citation>
    <scope>NUCLEOTIDE SEQUENCE [LARGE SCALE GENOMIC DNA]</scope>
    <source>
        <strain evidence="3 4">Prop6</strain>
    </source>
</reference>
<evidence type="ECO:0000256" key="2">
    <source>
        <dbReference type="SAM" id="MobiDB-lite"/>
    </source>
</evidence>